<accession>A0A6J5R2L8</accession>
<reference evidence="1" key="1">
    <citation type="submission" date="2020-05" db="EMBL/GenBank/DDBJ databases">
        <authorList>
            <person name="Chiriac C."/>
            <person name="Salcher M."/>
            <person name="Ghai R."/>
            <person name="Kavagutti S V."/>
        </authorList>
    </citation>
    <scope>NUCLEOTIDE SEQUENCE</scope>
</reference>
<proteinExistence type="predicted"/>
<name>A0A6J5R2L8_9CAUD</name>
<evidence type="ECO:0000313" key="1">
    <source>
        <dbReference type="EMBL" id="CAB4191470.1"/>
    </source>
</evidence>
<sequence>MGEPAAKLVNTRPGELWPICQHKFERFFGPMLKCCRCGDQTNVSMDGESKPIFFRTDATQESVS</sequence>
<protein>
    <submittedName>
        <fullName evidence="1">Uncharacterized protein</fullName>
    </submittedName>
</protein>
<gene>
    <name evidence="1" type="ORF">UFOVP1229_34</name>
</gene>
<organism evidence="1">
    <name type="scientific">uncultured Caudovirales phage</name>
    <dbReference type="NCBI Taxonomy" id="2100421"/>
    <lineage>
        <taxon>Viruses</taxon>
        <taxon>Duplodnaviria</taxon>
        <taxon>Heunggongvirae</taxon>
        <taxon>Uroviricota</taxon>
        <taxon>Caudoviricetes</taxon>
        <taxon>Peduoviridae</taxon>
        <taxon>Maltschvirus</taxon>
        <taxon>Maltschvirus maltsch</taxon>
    </lineage>
</organism>
<dbReference type="EMBL" id="LR797178">
    <property type="protein sequence ID" value="CAB4191470.1"/>
    <property type="molecule type" value="Genomic_DNA"/>
</dbReference>